<comment type="subcellular location">
    <subcellularLocation>
        <location evidence="1">Cell membrane</location>
        <topology evidence="1">Multi-pass membrane protein</topology>
    </subcellularLocation>
</comment>
<feature type="transmembrane region" description="Helical" evidence="6">
    <location>
        <begin position="118"/>
        <end position="141"/>
    </location>
</feature>
<dbReference type="PANTHER" id="PTHR30572">
    <property type="entry name" value="MEMBRANE COMPONENT OF TRANSPORTER-RELATED"/>
    <property type="match status" value="1"/>
</dbReference>
<organism evidence="8 9">
    <name type="scientific">Bacteroides uniformis</name>
    <dbReference type="NCBI Taxonomy" id="820"/>
    <lineage>
        <taxon>Bacteria</taxon>
        <taxon>Pseudomonadati</taxon>
        <taxon>Bacteroidota</taxon>
        <taxon>Bacteroidia</taxon>
        <taxon>Bacteroidales</taxon>
        <taxon>Bacteroidaceae</taxon>
        <taxon>Bacteroides</taxon>
    </lineage>
</organism>
<evidence type="ECO:0000256" key="6">
    <source>
        <dbReference type="SAM" id="Phobius"/>
    </source>
</evidence>
<dbReference type="Pfam" id="PF02687">
    <property type="entry name" value="FtsX"/>
    <property type="match status" value="1"/>
</dbReference>
<evidence type="ECO:0000256" key="4">
    <source>
        <dbReference type="ARBA" id="ARBA00022989"/>
    </source>
</evidence>
<evidence type="ECO:0000256" key="3">
    <source>
        <dbReference type="ARBA" id="ARBA00022692"/>
    </source>
</evidence>
<feature type="domain" description="ABC3 transporter permease C-terminal" evidence="7">
    <location>
        <begin position="71"/>
        <end position="182"/>
    </location>
</feature>
<dbReference type="RefSeq" id="WP_005837217.1">
    <property type="nucleotide sequence ID" value="NZ_CZAF01000007.1"/>
</dbReference>
<reference evidence="8 9" key="1">
    <citation type="submission" date="2015-09" db="EMBL/GenBank/DDBJ databases">
        <authorList>
            <consortium name="Pathogen Informatics"/>
        </authorList>
    </citation>
    <scope>NUCLEOTIDE SEQUENCE [LARGE SCALE GENOMIC DNA]</scope>
    <source>
        <strain evidence="8 9">2789STDY5834847</strain>
    </source>
</reference>
<dbReference type="InterPro" id="IPR003838">
    <property type="entry name" value="ABC3_permease_C"/>
</dbReference>
<feature type="transmembrane region" description="Helical" evidence="6">
    <location>
        <begin position="66"/>
        <end position="86"/>
    </location>
</feature>
<gene>
    <name evidence="8" type="ORF">ERS852462_02577</name>
</gene>
<protein>
    <submittedName>
        <fullName evidence="8">Putative ABC transport system, membrane protein</fullName>
    </submittedName>
</protein>
<evidence type="ECO:0000313" key="8">
    <source>
        <dbReference type="EMBL" id="CUP09610.1"/>
    </source>
</evidence>
<sequence>MKLLCLLKASFTAFCLEARLKEPFDDNLRRLNEDMSRLYPQDDLVFRSMEQMLDNYAESVRVFRDVTLWASVTILFIILMGLVGYVDDEIRLRSKEIAIRKVNGAETSGILRLLSRDVLWISIPSVVLGTLVAYEVGQIWISQFSDVVLLPIVGYISIGFLLLAFIVGCVVMKSWHVANENPVNSIKSE</sequence>
<feature type="transmembrane region" description="Helical" evidence="6">
    <location>
        <begin position="147"/>
        <end position="171"/>
    </location>
</feature>
<evidence type="ECO:0000313" key="9">
    <source>
        <dbReference type="Proteomes" id="UP000095614"/>
    </source>
</evidence>
<keyword evidence="4 6" id="KW-1133">Transmembrane helix</keyword>
<dbReference type="Proteomes" id="UP000095614">
    <property type="component" value="Unassembled WGS sequence"/>
</dbReference>
<dbReference type="GO" id="GO:0022857">
    <property type="term" value="F:transmembrane transporter activity"/>
    <property type="evidence" value="ECO:0007669"/>
    <property type="project" value="TreeGrafter"/>
</dbReference>
<dbReference type="PANTHER" id="PTHR30572:SF18">
    <property type="entry name" value="ABC-TYPE MACROLIDE FAMILY EXPORT SYSTEM PERMEASE COMPONENT 2"/>
    <property type="match status" value="1"/>
</dbReference>
<dbReference type="AlphaFoldDB" id="A0A174KK82"/>
<evidence type="ECO:0000259" key="7">
    <source>
        <dbReference type="Pfam" id="PF02687"/>
    </source>
</evidence>
<evidence type="ECO:0000256" key="2">
    <source>
        <dbReference type="ARBA" id="ARBA00022475"/>
    </source>
</evidence>
<dbReference type="InterPro" id="IPR050250">
    <property type="entry name" value="Macrolide_Exporter_MacB"/>
</dbReference>
<evidence type="ECO:0000256" key="5">
    <source>
        <dbReference type="ARBA" id="ARBA00023136"/>
    </source>
</evidence>
<evidence type="ECO:0000256" key="1">
    <source>
        <dbReference type="ARBA" id="ARBA00004651"/>
    </source>
</evidence>
<keyword evidence="3 6" id="KW-0812">Transmembrane</keyword>
<proteinExistence type="predicted"/>
<keyword evidence="2" id="KW-1003">Cell membrane</keyword>
<name>A0A174KK82_BACUN</name>
<keyword evidence="5 6" id="KW-0472">Membrane</keyword>
<dbReference type="GO" id="GO:0005886">
    <property type="term" value="C:plasma membrane"/>
    <property type="evidence" value="ECO:0007669"/>
    <property type="project" value="UniProtKB-SubCell"/>
</dbReference>
<dbReference type="EMBL" id="CZAF01000007">
    <property type="protein sequence ID" value="CUP09610.1"/>
    <property type="molecule type" value="Genomic_DNA"/>
</dbReference>
<accession>A0A174KK82</accession>